<sequence length="72" mass="8470">MPRAWNESRHLRCIAFPNHMQQFHKSRQNFADSRRRSKQALLPVAQLGHNRYRSDEELMISIAGFQATTAIF</sequence>
<dbReference type="EMBL" id="UZAF01000087">
    <property type="protein sequence ID" value="VDO04646.1"/>
    <property type="molecule type" value="Genomic_DNA"/>
</dbReference>
<gene>
    <name evidence="1" type="ORF">HPLM_LOCUS167</name>
</gene>
<dbReference type="WBParaSite" id="HPLM_0000016601-mRNA-1">
    <property type="protein sequence ID" value="HPLM_0000016601-mRNA-1"/>
    <property type="gene ID" value="HPLM_0000016601"/>
</dbReference>
<evidence type="ECO:0000313" key="2">
    <source>
        <dbReference type="Proteomes" id="UP000268014"/>
    </source>
</evidence>
<evidence type="ECO:0000313" key="1">
    <source>
        <dbReference type="EMBL" id="VDO04646.1"/>
    </source>
</evidence>
<evidence type="ECO:0000313" key="3">
    <source>
        <dbReference type="WBParaSite" id="HPLM_0000016601-mRNA-1"/>
    </source>
</evidence>
<dbReference type="Proteomes" id="UP000268014">
    <property type="component" value="Unassembled WGS sequence"/>
</dbReference>
<organism evidence="3">
    <name type="scientific">Haemonchus placei</name>
    <name type="common">Barber's pole worm</name>
    <dbReference type="NCBI Taxonomy" id="6290"/>
    <lineage>
        <taxon>Eukaryota</taxon>
        <taxon>Metazoa</taxon>
        <taxon>Ecdysozoa</taxon>
        <taxon>Nematoda</taxon>
        <taxon>Chromadorea</taxon>
        <taxon>Rhabditida</taxon>
        <taxon>Rhabditina</taxon>
        <taxon>Rhabditomorpha</taxon>
        <taxon>Strongyloidea</taxon>
        <taxon>Trichostrongylidae</taxon>
        <taxon>Haemonchus</taxon>
    </lineage>
</organism>
<name>A0A0N4VS99_HAEPC</name>
<protein>
    <submittedName>
        <fullName evidence="3">Transposase</fullName>
    </submittedName>
</protein>
<keyword evidence="2" id="KW-1185">Reference proteome</keyword>
<reference evidence="3" key="1">
    <citation type="submission" date="2017-02" db="UniProtKB">
        <authorList>
            <consortium name="WormBaseParasite"/>
        </authorList>
    </citation>
    <scope>IDENTIFICATION</scope>
</reference>
<proteinExistence type="predicted"/>
<reference evidence="1 2" key="2">
    <citation type="submission" date="2018-11" db="EMBL/GenBank/DDBJ databases">
        <authorList>
            <consortium name="Pathogen Informatics"/>
        </authorList>
    </citation>
    <scope>NUCLEOTIDE SEQUENCE [LARGE SCALE GENOMIC DNA]</scope>
    <source>
        <strain evidence="1 2">MHpl1</strain>
    </source>
</reference>
<dbReference type="AlphaFoldDB" id="A0A0N4VS99"/>
<accession>A0A0N4VS99</accession>